<dbReference type="Gene3D" id="3.30.70.2450">
    <property type="match status" value="1"/>
</dbReference>
<dbReference type="PRINTS" id="PR00420">
    <property type="entry name" value="RNGMNOXGNASE"/>
</dbReference>
<comment type="caution">
    <text evidence="5">The sequence shown here is derived from an EMBL/GenBank/DDBJ whole genome shotgun (WGS) entry which is preliminary data.</text>
</comment>
<evidence type="ECO:0000313" key="6">
    <source>
        <dbReference type="Proteomes" id="UP000584374"/>
    </source>
</evidence>
<keyword evidence="6" id="KW-1185">Reference proteome</keyword>
<dbReference type="SUPFAM" id="SSF51905">
    <property type="entry name" value="FAD/NAD(P)-binding domain"/>
    <property type="match status" value="1"/>
</dbReference>
<dbReference type="InterPro" id="IPR002938">
    <property type="entry name" value="FAD-bd"/>
</dbReference>
<proteinExistence type="predicted"/>
<evidence type="ECO:0000256" key="3">
    <source>
        <dbReference type="ARBA" id="ARBA00022827"/>
    </source>
</evidence>
<dbReference type="Pfam" id="PF01494">
    <property type="entry name" value="FAD_binding_3"/>
    <property type="match status" value="1"/>
</dbReference>
<dbReference type="Gene3D" id="3.40.30.120">
    <property type="match status" value="1"/>
</dbReference>
<accession>A0A840QH91</accession>
<evidence type="ECO:0000313" key="5">
    <source>
        <dbReference type="EMBL" id="MBB5159876.1"/>
    </source>
</evidence>
<evidence type="ECO:0000259" key="4">
    <source>
        <dbReference type="Pfam" id="PF01494"/>
    </source>
</evidence>
<name>A0A840QH91_9PSEU</name>
<dbReference type="PANTHER" id="PTHR43004">
    <property type="entry name" value="TRK SYSTEM POTASSIUM UPTAKE PROTEIN"/>
    <property type="match status" value="1"/>
</dbReference>
<dbReference type="PANTHER" id="PTHR43004:SF19">
    <property type="entry name" value="BINDING MONOOXYGENASE, PUTATIVE (JCVI)-RELATED"/>
    <property type="match status" value="1"/>
</dbReference>
<dbReference type="GO" id="GO:0016709">
    <property type="term" value="F:oxidoreductase activity, acting on paired donors, with incorporation or reduction of molecular oxygen, NAD(P)H as one donor, and incorporation of one atom of oxygen"/>
    <property type="evidence" value="ECO:0007669"/>
    <property type="project" value="UniProtKB-ARBA"/>
</dbReference>
<evidence type="ECO:0000256" key="1">
    <source>
        <dbReference type="ARBA" id="ARBA00001974"/>
    </source>
</evidence>
<dbReference type="Pfam" id="PF21274">
    <property type="entry name" value="Rng_hyd_C"/>
    <property type="match status" value="1"/>
</dbReference>
<protein>
    <submittedName>
        <fullName evidence="5">2-polyprenyl-6-methoxyphenol hydroxylase-like FAD-dependent oxidoreductase</fullName>
    </submittedName>
</protein>
<dbReference type="GO" id="GO:0071949">
    <property type="term" value="F:FAD binding"/>
    <property type="evidence" value="ECO:0007669"/>
    <property type="project" value="InterPro"/>
</dbReference>
<feature type="domain" description="FAD-binding" evidence="4">
    <location>
        <begin position="3"/>
        <end position="357"/>
    </location>
</feature>
<dbReference type="AlphaFoldDB" id="A0A840QH91"/>
<dbReference type="EMBL" id="JACHIW010000003">
    <property type="protein sequence ID" value="MBB5159876.1"/>
    <property type="molecule type" value="Genomic_DNA"/>
</dbReference>
<dbReference type="InterPro" id="IPR036188">
    <property type="entry name" value="FAD/NAD-bd_sf"/>
</dbReference>
<dbReference type="Gene3D" id="3.50.50.60">
    <property type="entry name" value="FAD/NAD(P)-binding domain"/>
    <property type="match status" value="2"/>
</dbReference>
<keyword evidence="2" id="KW-0285">Flavoprotein</keyword>
<evidence type="ECO:0000256" key="2">
    <source>
        <dbReference type="ARBA" id="ARBA00022630"/>
    </source>
</evidence>
<organism evidence="5 6">
    <name type="scientific">Saccharopolyspora phatthalungensis</name>
    <dbReference type="NCBI Taxonomy" id="664693"/>
    <lineage>
        <taxon>Bacteria</taxon>
        <taxon>Bacillati</taxon>
        <taxon>Actinomycetota</taxon>
        <taxon>Actinomycetes</taxon>
        <taxon>Pseudonocardiales</taxon>
        <taxon>Pseudonocardiaceae</taxon>
        <taxon>Saccharopolyspora</taxon>
    </lineage>
</organism>
<reference evidence="5 6" key="1">
    <citation type="submission" date="2020-08" db="EMBL/GenBank/DDBJ databases">
        <title>Sequencing the genomes of 1000 actinobacteria strains.</title>
        <authorList>
            <person name="Klenk H.-P."/>
        </authorList>
    </citation>
    <scope>NUCLEOTIDE SEQUENCE [LARGE SCALE GENOMIC DNA]</scope>
    <source>
        <strain evidence="5 6">DSM 45584</strain>
    </source>
</reference>
<dbReference type="RefSeq" id="WP_184732908.1">
    <property type="nucleotide sequence ID" value="NZ_JACHIW010000003.1"/>
</dbReference>
<gene>
    <name evidence="5" type="ORF">BJ970_007476</name>
</gene>
<keyword evidence="3" id="KW-0274">FAD</keyword>
<sequence>MTVDVVIVGGGPNGLMLACELSLAGVRPIVLERLHQRSAEPKANGVIGQVVRLLDQRGLYERLLGAPGVPEPMPRFIFGAVPLDLTKLDANPMYGLGVSQQRLEEVLEERAGELGVEIRRGHELVRLSQDEEAVTVQVRGSQGSYRMRTGYLVGCDGGHSTVRKQAGIAFPGVSTTNIVSRTAHVVIPGAKQIDGTVEMEVPGLGRIGLYAWHRTERGAYAVLPHASGVLTVSSTEWHSSPVDDDAPMTIDELQASLHRVLGADIPLAAPPSSGPRLLRRLVGRNTRLAETYRKDRVLLVGDAAHVHSAVGAPGLNLGLQDAANLGWKLAAQIHGWSPPGLLDTYHTERRPVAERLVLHSQAQTALMAPGEGITALRAVFGELLQDKESIQRIADLMAGTDVCYPTETHHETPTAHPLAGRFAPELRLDTKAGPTRLAELMRSTRPLMLNLGGLADLPAVVAPWKDRVDVITARCPDTSAAALLIRPDGYVAWAAAPNKPEDRFDSALKQALTLWFGTGRTTR</sequence>
<comment type="cofactor">
    <cofactor evidence="1">
        <name>FAD</name>
        <dbReference type="ChEBI" id="CHEBI:57692"/>
    </cofactor>
</comment>
<dbReference type="InterPro" id="IPR050641">
    <property type="entry name" value="RIFMO-like"/>
</dbReference>
<dbReference type="Proteomes" id="UP000584374">
    <property type="component" value="Unassembled WGS sequence"/>
</dbReference>